<name>A0A8S9N2M1_BRACR</name>
<dbReference type="EMBL" id="QGKX02002183">
    <property type="protein sequence ID" value="KAF3486904.1"/>
    <property type="molecule type" value="Genomic_DNA"/>
</dbReference>
<organism evidence="1 2">
    <name type="scientific">Brassica cretica</name>
    <name type="common">Mustard</name>
    <dbReference type="NCBI Taxonomy" id="69181"/>
    <lineage>
        <taxon>Eukaryota</taxon>
        <taxon>Viridiplantae</taxon>
        <taxon>Streptophyta</taxon>
        <taxon>Embryophyta</taxon>
        <taxon>Tracheophyta</taxon>
        <taxon>Spermatophyta</taxon>
        <taxon>Magnoliopsida</taxon>
        <taxon>eudicotyledons</taxon>
        <taxon>Gunneridae</taxon>
        <taxon>Pentapetalae</taxon>
        <taxon>rosids</taxon>
        <taxon>malvids</taxon>
        <taxon>Brassicales</taxon>
        <taxon>Brassicaceae</taxon>
        <taxon>Brassiceae</taxon>
        <taxon>Brassica</taxon>
    </lineage>
</organism>
<comment type="caution">
    <text evidence="1">The sequence shown here is derived from an EMBL/GenBank/DDBJ whole genome shotgun (WGS) entry which is preliminary data.</text>
</comment>
<accession>A0A8S9N2M1</accession>
<gene>
    <name evidence="1" type="ORF">F2Q69_00054947</name>
</gene>
<reference evidence="1" key="1">
    <citation type="submission" date="2019-12" db="EMBL/GenBank/DDBJ databases">
        <title>Genome sequencing and annotation of Brassica cretica.</title>
        <authorList>
            <person name="Studholme D.J."/>
            <person name="Sarris P."/>
        </authorList>
    </citation>
    <scope>NUCLEOTIDE SEQUENCE</scope>
    <source>
        <strain evidence="1">PFS-109/04</strain>
        <tissue evidence="1">Leaf</tissue>
    </source>
</reference>
<dbReference type="Proteomes" id="UP000712600">
    <property type="component" value="Unassembled WGS sequence"/>
</dbReference>
<sequence>MKQTRRRLEARVTQFVEQAELLVVTVHSANLTSPPAGSRSFTGGSRQELHRLIEMKASNFDLLSSIYLAPSNQAVYWPVGRLERLVDESHNVVFSEASRRGFIAPFGRCVAGKVLEYFRLRSISRGYSGPD</sequence>
<evidence type="ECO:0000313" key="1">
    <source>
        <dbReference type="EMBL" id="KAF3486904.1"/>
    </source>
</evidence>
<evidence type="ECO:0000313" key="2">
    <source>
        <dbReference type="Proteomes" id="UP000712600"/>
    </source>
</evidence>
<proteinExistence type="predicted"/>
<dbReference type="AlphaFoldDB" id="A0A8S9N2M1"/>
<protein>
    <submittedName>
        <fullName evidence="1">Uncharacterized protein</fullName>
    </submittedName>
</protein>